<proteinExistence type="predicted"/>
<dbReference type="Gene3D" id="3.40.1350.10">
    <property type="match status" value="1"/>
</dbReference>
<dbReference type="EMBL" id="LR796657">
    <property type="protein sequence ID" value="CAB4157731.1"/>
    <property type="molecule type" value="Genomic_DNA"/>
</dbReference>
<organism evidence="1">
    <name type="scientific">uncultured Caudovirales phage</name>
    <dbReference type="NCBI Taxonomy" id="2100421"/>
    <lineage>
        <taxon>Viruses</taxon>
        <taxon>Duplodnaviria</taxon>
        <taxon>Heunggongvirae</taxon>
        <taxon>Uroviricota</taxon>
        <taxon>Caudoviricetes</taxon>
        <taxon>Peduoviridae</taxon>
        <taxon>Maltschvirus</taxon>
        <taxon>Maltschvirus maltsch</taxon>
    </lineage>
</organism>
<accession>A0A6J5NJV7</accession>
<reference evidence="1" key="1">
    <citation type="submission" date="2020-04" db="EMBL/GenBank/DDBJ databases">
        <authorList>
            <person name="Chiriac C."/>
            <person name="Salcher M."/>
            <person name="Ghai R."/>
            <person name="Kavagutti S V."/>
        </authorList>
    </citation>
    <scope>NUCLEOTIDE SEQUENCE</scope>
</reference>
<gene>
    <name evidence="1" type="ORF">UFOVP681_42</name>
</gene>
<dbReference type="GO" id="GO:0003676">
    <property type="term" value="F:nucleic acid binding"/>
    <property type="evidence" value="ECO:0007669"/>
    <property type="project" value="InterPro"/>
</dbReference>
<name>A0A6J5NJV7_9CAUD</name>
<sequence>MGQDMRLSDFQELAERGVMTFGDIGFRGQCAAESQEQITFFNRLRREYPGTWGALAIHPRNEGLLDGGQLHAVAKHKAEGMKSGAADIIIPGRVTFVCELKRRDPTQGRWQDGQRAYLEAAAGVGAFACVALGCDAAWQALGAWLASSDQENLRP</sequence>
<evidence type="ECO:0008006" key="2">
    <source>
        <dbReference type="Google" id="ProtNLM"/>
    </source>
</evidence>
<protein>
    <recommendedName>
        <fullName evidence="2">VRR-NUC domain containing protein</fullName>
    </recommendedName>
</protein>
<evidence type="ECO:0000313" key="1">
    <source>
        <dbReference type="EMBL" id="CAB4157731.1"/>
    </source>
</evidence>
<dbReference type="InterPro" id="IPR011856">
    <property type="entry name" value="tRNA_endonuc-like_dom_sf"/>
</dbReference>